<dbReference type="RefSeq" id="XP_022255625.1">
    <property type="nucleotide sequence ID" value="XM_022399917.1"/>
</dbReference>
<evidence type="ECO:0000259" key="6">
    <source>
        <dbReference type="Pfam" id="PF00916"/>
    </source>
</evidence>
<feature type="transmembrane region" description="Helical" evidence="5">
    <location>
        <begin position="6"/>
        <end position="26"/>
    </location>
</feature>
<evidence type="ECO:0000313" key="8">
    <source>
        <dbReference type="RefSeq" id="XP_022255625.1"/>
    </source>
</evidence>
<evidence type="ECO:0000256" key="5">
    <source>
        <dbReference type="SAM" id="Phobius"/>
    </source>
</evidence>
<dbReference type="GeneID" id="106471309"/>
<keyword evidence="2 5" id="KW-0812">Transmembrane</keyword>
<sequence>WRVFKFFPLLQCVLSAIIVVAIKSLLKQIGELRELWKTSKLDTFTWLATFFAVVVLDVDYGLIIGIVFSLITVLYRSQVPKTSILGHIPGTEFYRDVAKYPTARLIPGIRICHFGSSLYFANKEFFRSEVYRLVGVHPQELSRHTSTPALGDCVSVVSD</sequence>
<feature type="transmembrane region" description="Helical" evidence="5">
    <location>
        <begin position="47"/>
        <end position="75"/>
    </location>
</feature>
<feature type="non-terminal residue" evidence="8">
    <location>
        <position position="1"/>
    </location>
</feature>
<evidence type="ECO:0000256" key="2">
    <source>
        <dbReference type="ARBA" id="ARBA00022692"/>
    </source>
</evidence>
<keyword evidence="3 5" id="KW-1133">Transmembrane helix</keyword>
<evidence type="ECO:0000256" key="4">
    <source>
        <dbReference type="ARBA" id="ARBA00023136"/>
    </source>
</evidence>
<evidence type="ECO:0000313" key="7">
    <source>
        <dbReference type="Proteomes" id="UP000694941"/>
    </source>
</evidence>
<protein>
    <submittedName>
        <fullName evidence="8">Solute carrier family 26 member 6-like</fullName>
    </submittedName>
</protein>
<accession>A0ABM1TIB9</accession>
<dbReference type="Gene3D" id="3.30.750.24">
    <property type="entry name" value="STAS domain"/>
    <property type="match status" value="1"/>
</dbReference>
<dbReference type="InterPro" id="IPR011547">
    <property type="entry name" value="SLC26A/SulP_dom"/>
</dbReference>
<reference evidence="8" key="1">
    <citation type="submission" date="2025-08" db="UniProtKB">
        <authorList>
            <consortium name="RefSeq"/>
        </authorList>
    </citation>
    <scope>IDENTIFICATION</scope>
    <source>
        <tissue evidence="8">Muscle</tissue>
    </source>
</reference>
<proteinExistence type="predicted"/>
<feature type="domain" description="SLC26A/SulP transporter" evidence="6">
    <location>
        <begin position="6"/>
        <end position="49"/>
    </location>
</feature>
<evidence type="ECO:0000256" key="1">
    <source>
        <dbReference type="ARBA" id="ARBA00004141"/>
    </source>
</evidence>
<name>A0ABM1TIB9_LIMPO</name>
<comment type="subcellular location">
    <subcellularLocation>
        <location evidence="1">Membrane</location>
        <topology evidence="1">Multi-pass membrane protein</topology>
    </subcellularLocation>
</comment>
<keyword evidence="7" id="KW-1185">Reference proteome</keyword>
<dbReference type="PANTHER" id="PTHR11814">
    <property type="entry name" value="SULFATE TRANSPORTER"/>
    <property type="match status" value="1"/>
</dbReference>
<dbReference type="InterPro" id="IPR036513">
    <property type="entry name" value="STAS_dom_sf"/>
</dbReference>
<dbReference type="Pfam" id="PF00916">
    <property type="entry name" value="Sulfate_transp"/>
    <property type="match status" value="1"/>
</dbReference>
<gene>
    <name evidence="8" type="primary">LOC106471309</name>
</gene>
<organism evidence="7 8">
    <name type="scientific">Limulus polyphemus</name>
    <name type="common">Atlantic horseshoe crab</name>
    <dbReference type="NCBI Taxonomy" id="6850"/>
    <lineage>
        <taxon>Eukaryota</taxon>
        <taxon>Metazoa</taxon>
        <taxon>Ecdysozoa</taxon>
        <taxon>Arthropoda</taxon>
        <taxon>Chelicerata</taxon>
        <taxon>Merostomata</taxon>
        <taxon>Xiphosura</taxon>
        <taxon>Limulidae</taxon>
        <taxon>Limulus</taxon>
    </lineage>
</organism>
<dbReference type="InterPro" id="IPR001902">
    <property type="entry name" value="SLC26A/SulP_fam"/>
</dbReference>
<keyword evidence="4 5" id="KW-0472">Membrane</keyword>
<evidence type="ECO:0000256" key="3">
    <source>
        <dbReference type="ARBA" id="ARBA00022989"/>
    </source>
</evidence>
<dbReference type="Proteomes" id="UP000694941">
    <property type="component" value="Unplaced"/>
</dbReference>